<dbReference type="AlphaFoldDB" id="A0A146JBV5"/>
<reference evidence="8" key="1">
    <citation type="journal article" date="2016" name="Microbes Environ.">
        <title>In Situ Gene Expression Responsible for Sulfide Oxidation and CO2 Fixation of an Uncultured Large Sausage-Shaped Aquificae Bacterium in a Sulfidic Hot Spring.</title>
        <authorList>
            <person name="Tamazawa S."/>
            <person name="Yamamoto K."/>
            <person name="Takasaki K."/>
            <person name="Mitani Y."/>
            <person name="Hanada S."/>
            <person name="Kamagata Y."/>
            <person name="Tamaki H."/>
        </authorList>
    </citation>
    <scope>NUCLEOTIDE SEQUENCE</scope>
</reference>
<protein>
    <submittedName>
        <fullName evidence="8">Putative pilin biogenesis protein</fullName>
    </submittedName>
</protein>
<dbReference type="InterPro" id="IPR018076">
    <property type="entry name" value="T2SS_GspF_dom"/>
</dbReference>
<feature type="transmembrane region" description="Helical" evidence="6">
    <location>
        <begin position="27"/>
        <end position="47"/>
    </location>
</feature>
<feature type="domain" description="Type II secretion system protein GspF" evidence="7">
    <location>
        <begin position="1"/>
        <end position="46"/>
    </location>
</feature>
<evidence type="ECO:0000256" key="3">
    <source>
        <dbReference type="ARBA" id="ARBA00022692"/>
    </source>
</evidence>
<evidence type="ECO:0000256" key="6">
    <source>
        <dbReference type="SAM" id="Phobius"/>
    </source>
</evidence>
<dbReference type="InterPro" id="IPR003004">
    <property type="entry name" value="GspF/PilC"/>
</dbReference>
<evidence type="ECO:0000256" key="2">
    <source>
        <dbReference type="ARBA" id="ARBA00022475"/>
    </source>
</evidence>
<proteinExistence type="predicted"/>
<organism evidence="8">
    <name type="scientific">uncultured Aquificaceae bacterium</name>
    <dbReference type="NCBI Taxonomy" id="374108"/>
    <lineage>
        <taxon>Bacteria</taxon>
        <taxon>Pseudomonadati</taxon>
        <taxon>Aquificota</taxon>
        <taxon>Aquificia</taxon>
        <taxon>Aquificales</taxon>
        <taxon>Aquificaceae</taxon>
        <taxon>environmental samples</taxon>
    </lineage>
</organism>
<evidence type="ECO:0000256" key="5">
    <source>
        <dbReference type="ARBA" id="ARBA00023136"/>
    </source>
</evidence>
<keyword evidence="5 6" id="KW-0472">Membrane</keyword>
<dbReference type="EMBL" id="LC145169">
    <property type="protein sequence ID" value="BAU79826.1"/>
    <property type="molecule type" value="Genomic_DNA"/>
</dbReference>
<dbReference type="PRINTS" id="PR00812">
    <property type="entry name" value="BCTERIALGSPF"/>
</dbReference>
<dbReference type="Pfam" id="PF00482">
    <property type="entry name" value="T2SSF"/>
    <property type="match status" value="1"/>
</dbReference>
<dbReference type="GO" id="GO:0005886">
    <property type="term" value="C:plasma membrane"/>
    <property type="evidence" value="ECO:0007669"/>
    <property type="project" value="UniProtKB-SubCell"/>
</dbReference>
<dbReference type="PANTHER" id="PTHR30012">
    <property type="entry name" value="GENERAL SECRETION PATHWAY PROTEIN"/>
    <property type="match status" value="1"/>
</dbReference>
<accession>A0A146JBV5</accession>
<evidence type="ECO:0000256" key="1">
    <source>
        <dbReference type="ARBA" id="ARBA00004651"/>
    </source>
</evidence>
<comment type="subcellular location">
    <subcellularLocation>
        <location evidence="1">Cell membrane</location>
        <topology evidence="1">Multi-pass membrane protein</topology>
    </subcellularLocation>
</comment>
<keyword evidence="2" id="KW-1003">Cell membrane</keyword>
<keyword evidence="3 6" id="KW-0812">Transmembrane</keyword>
<sequence length="55" mass="6147">MLDTIATFYEDEVDREVDALISTLEPLMMVVIGGIVGFILIALYLPIFKMGELVK</sequence>
<dbReference type="PANTHER" id="PTHR30012:SF0">
    <property type="entry name" value="TYPE II SECRETION SYSTEM PROTEIN F-RELATED"/>
    <property type="match status" value="1"/>
</dbReference>
<keyword evidence="4 6" id="KW-1133">Transmembrane helix</keyword>
<evidence type="ECO:0000259" key="7">
    <source>
        <dbReference type="Pfam" id="PF00482"/>
    </source>
</evidence>
<evidence type="ECO:0000256" key="4">
    <source>
        <dbReference type="ARBA" id="ARBA00022989"/>
    </source>
</evidence>
<name>A0A146JBV5_9AQUI</name>
<evidence type="ECO:0000313" key="8">
    <source>
        <dbReference type="EMBL" id="BAU79826.1"/>
    </source>
</evidence>